<comment type="caution">
    <text evidence="1">The sequence shown here is derived from an EMBL/GenBank/DDBJ whole genome shotgun (WGS) entry which is preliminary data.</text>
</comment>
<sequence length="356" mass="38147">MTEKTIKVLTSDLLGVCTSLKNLAIPSDLETETRAEQRRTLYMNGIVNVLGAMVLSDKVGPGEVFKQILSQPGGTYGQESLLLSMLTHPYTGHYFTSWHTAWFEMFGNNIVSDSGAFVYNFADGDKAGEACVLSPAAAKSLFPGGRNASIIPDDTGLDPTGGIYEKLRTIAEFEIKPAAAEGLAAQKVEQLTDSSAVLRTVFGTVLGHENGYSPEYVNVFGYPFATPGEWSGTTWIKALKVLTATYPVVVAAIALTSAAMITVPLVVTFAVAETNLVVANAEFFQSAISDGTKIYSQQVNSTAVDGLPAESETVGMDEAIDGEIIVDGDRVQIYIQGTNVLDKKLSEMETVEENEK</sequence>
<name>A0ABX1J3N9_9PSEU</name>
<protein>
    <submittedName>
        <fullName evidence="1">Uncharacterized protein</fullName>
    </submittedName>
</protein>
<accession>A0ABX1J3N9</accession>
<evidence type="ECO:0000313" key="1">
    <source>
        <dbReference type="EMBL" id="NKQ53559.1"/>
    </source>
</evidence>
<gene>
    <name evidence="1" type="ORF">HFP15_11775</name>
</gene>
<keyword evidence="2" id="KW-1185">Reference proteome</keyword>
<proteinExistence type="predicted"/>
<evidence type="ECO:0000313" key="2">
    <source>
        <dbReference type="Proteomes" id="UP000715441"/>
    </source>
</evidence>
<dbReference type="EMBL" id="JAAXLS010000006">
    <property type="protein sequence ID" value="NKQ53559.1"/>
    <property type="molecule type" value="Genomic_DNA"/>
</dbReference>
<reference evidence="1 2" key="1">
    <citation type="submission" date="2020-04" db="EMBL/GenBank/DDBJ databases">
        <title>Novel species.</title>
        <authorList>
            <person name="Teo W.F.A."/>
            <person name="Lipun K."/>
            <person name="Srisuk N."/>
            <person name="Duangmal K."/>
        </authorList>
    </citation>
    <scope>NUCLEOTIDE SEQUENCE [LARGE SCALE GENOMIC DNA]</scope>
    <source>
        <strain evidence="1 2">K13G38</strain>
    </source>
</reference>
<organism evidence="1 2">
    <name type="scientific">Amycolatopsis acididurans</name>
    <dbReference type="NCBI Taxonomy" id="2724524"/>
    <lineage>
        <taxon>Bacteria</taxon>
        <taxon>Bacillati</taxon>
        <taxon>Actinomycetota</taxon>
        <taxon>Actinomycetes</taxon>
        <taxon>Pseudonocardiales</taxon>
        <taxon>Pseudonocardiaceae</taxon>
        <taxon>Amycolatopsis</taxon>
    </lineage>
</organism>
<dbReference type="RefSeq" id="WP_168514618.1">
    <property type="nucleotide sequence ID" value="NZ_JAAXLS010000006.1"/>
</dbReference>
<dbReference type="Proteomes" id="UP000715441">
    <property type="component" value="Unassembled WGS sequence"/>
</dbReference>